<dbReference type="PRINTS" id="PR00453">
    <property type="entry name" value="VWFADOMAIN"/>
</dbReference>
<feature type="domain" description="VWFA" evidence="1">
    <location>
        <begin position="123"/>
        <end position="292"/>
    </location>
</feature>
<name>A0AA88XKE8_PINIB</name>
<dbReference type="Gene3D" id="3.40.50.410">
    <property type="entry name" value="von Willebrand factor, type A domain"/>
    <property type="match status" value="1"/>
</dbReference>
<dbReference type="InterPro" id="IPR050525">
    <property type="entry name" value="ECM_Assembly_Org"/>
</dbReference>
<dbReference type="InterPro" id="IPR002035">
    <property type="entry name" value="VWF_A"/>
</dbReference>
<dbReference type="SUPFAM" id="SSF53300">
    <property type="entry name" value="vWA-like"/>
    <property type="match status" value="1"/>
</dbReference>
<sequence>MKNIRREVDVVRDYLNQYTAGIARLEHYTAWNRFILEYRELVKRVQERYGVDKPSCGVELKELEAYMDLKKKYEAAFHQLSYGDKLLKEDLQEFFNDSGLYPTEGDITKAFNSVFKGNGYTAEVIFVLDCSTSTGPLSFYHLMNFVKDVVSSVEIAPNKVRVGVVPYSDDVFQTFGITDHHMKHEVHSAIDDIKFKEGLTRTDLALRKMKSYMMAARPGVQKLCIVITDGKSSEPQKTVHAAKEARADNIDIIAIGVGRRADLEELRAIASSDKHLLTACDYGALSSLKNVLAKKTCLGSIYNKTSNLKEQCRPLQKAEAMEVLWTAYPPSACKLKARSSRWIRPIVNGTEAWSLLDQSMVSSTDARTCLRLVIESRIEREGYVTLPSTVREGVEQVSNCDEALRIIENWIEYRKNHPEI</sequence>
<evidence type="ECO:0000259" key="1">
    <source>
        <dbReference type="PROSITE" id="PS50234"/>
    </source>
</evidence>
<dbReference type="PROSITE" id="PS50234">
    <property type="entry name" value="VWFA"/>
    <property type="match status" value="1"/>
</dbReference>
<evidence type="ECO:0000313" key="3">
    <source>
        <dbReference type="Proteomes" id="UP001186944"/>
    </source>
</evidence>
<evidence type="ECO:0000313" key="2">
    <source>
        <dbReference type="EMBL" id="KAK3086986.1"/>
    </source>
</evidence>
<gene>
    <name evidence="2" type="ORF">FSP39_000065</name>
</gene>
<accession>A0AA88XKE8</accession>
<dbReference type="InterPro" id="IPR036465">
    <property type="entry name" value="vWFA_dom_sf"/>
</dbReference>
<dbReference type="SMART" id="SM00327">
    <property type="entry name" value="VWA"/>
    <property type="match status" value="1"/>
</dbReference>
<dbReference type="CDD" id="cd01450">
    <property type="entry name" value="vWFA_subfamily_ECM"/>
    <property type="match status" value="1"/>
</dbReference>
<comment type="caution">
    <text evidence="2">The sequence shown here is derived from an EMBL/GenBank/DDBJ whole genome shotgun (WGS) entry which is preliminary data.</text>
</comment>
<keyword evidence="3" id="KW-1185">Reference proteome</keyword>
<reference evidence="2" key="1">
    <citation type="submission" date="2019-08" db="EMBL/GenBank/DDBJ databases">
        <title>The improved chromosome-level genome for the pearl oyster Pinctada fucata martensii using PacBio sequencing and Hi-C.</title>
        <authorList>
            <person name="Zheng Z."/>
        </authorList>
    </citation>
    <scope>NUCLEOTIDE SEQUENCE</scope>
    <source>
        <strain evidence="2">ZZ-2019</strain>
        <tissue evidence="2">Adductor muscle</tissue>
    </source>
</reference>
<dbReference type="EMBL" id="VSWD01000011">
    <property type="protein sequence ID" value="KAK3086986.1"/>
    <property type="molecule type" value="Genomic_DNA"/>
</dbReference>
<dbReference type="PANTHER" id="PTHR24020:SF20">
    <property type="entry name" value="PH DOMAIN-CONTAINING PROTEIN"/>
    <property type="match status" value="1"/>
</dbReference>
<dbReference type="PANTHER" id="PTHR24020">
    <property type="entry name" value="COLLAGEN ALPHA"/>
    <property type="match status" value="1"/>
</dbReference>
<dbReference type="Proteomes" id="UP001186944">
    <property type="component" value="Unassembled WGS sequence"/>
</dbReference>
<dbReference type="AlphaFoldDB" id="A0AA88XKE8"/>
<organism evidence="2 3">
    <name type="scientific">Pinctada imbricata</name>
    <name type="common">Atlantic pearl-oyster</name>
    <name type="synonym">Pinctada martensii</name>
    <dbReference type="NCBI Taxonomy" id="66713"/>
    <lineage>
        <taxon>Eukaryota</taxon>
        <taxon>Metazoa</taxon>
        <taxon>Spiralia</taxon>
        <taxon>Lophotrochozoa</taxon>
        <taxon>Mollusca</taxon>
        <taxon>Bivalvia</taxon>
        <taxon>Autobranchia</taxon>
        <taxon>Pteriomorphia</taxon>
        <taxon>Pterioida</taxon>
        <taxon>Pterioidea</taxon>
        <taxon>Pteriidae</taxon>
        <taxon>Pinctada</taxon>
    </lineage>
</organism>
<protein>
    <recommendedName>
        <fullName evidence="1">VWFA domain-containing protein</fullName>
    </recommendedName>
</protein>
<proteinExistence type="predicted"/>
<dbReference type="Pfam" id="PF00092">
    <property type="entry name" value="VWA"/>
    <property type="match status" value="1"/>
</dbReference>